<dbReference type="STRING" id="22663.A0A218Y1E7"/>
<evidence type="ECO:0000256" key="5">
    <source>
        <dbReference type="ARBA" id="ARBA00022840"/>
    </source>
</evidence>
<dbReference type="PANTHER" id="PTHR36766:SF40">
    <property type="entry name" value="DISEASE RESISTANCE PROTEIN RGA3"/>
    <property type="match status" value="1"/>
</dbReference>
<dbReference type="Gene3D" id="1.10.8.430">
    <property type="entry name" value="Helical domain of apoptotic protease-activating factors"/>
    <property type="match status" value="1"/>
</dbReference>
<dbReference type="Pfam" id="PF13855">
    <property type="entry name" value="LRR_8"/>
    <property type="match status" value="1"/>
</dbReference>
<dbReference type="Pfam" id="PF00931">
    <property type="entry name" value="NB-ARC"/>
    <property type="match status" value="1"/>
</dbReference>
<feature type="domain" description="Disease resistance protein winged helix" evidence="8">
    <location>
        <begin position="443"/>
        <end position="512"/>
    </location>
</feature>
<dbReference type="Gene3D" id="1.20.5.4130">
    <property type="match status" value="1"/>
</dbReference>
<keyword evidence="4" id="KW-0611">Plant defense</keyword>
<dbReference type="GeneID" id="116196892"/>
<dbReference type="EMBL" id="MTKT01000544">
    <property type="protein sequence ID" value="OWM90696.1"/>
    <property type="molecule type" value="Genomic_DNA"/>
</dbReference>
<keyword evidence="13" id="KW-1185">Reference proteome</keyword>
<dbReference type="InterPro" id="IPR027417">
    <property type="entry name" value="P-loop_NTPase"/>
</dbReference>
<evidence type="ECO:0000256" key="2">
    <source>
        <dbReference type="ARBA" id="ARBA00022737"/>
    </source>
</evidence>
<reference evidence="10" key="2">
    <citation type="submission" date="2017-06" db="EMBL/GenBank/DDBJ databases">
        <title>The pomegranate genome and the genomics of punicalagin biosynthesis.</title>
        <authorList>
            <person name="Xu C."/>
        </authorList>
    </citation>
    <scope>NUCLEOTIDE SEQUENCE [LARGE SCALE GENOMIC DNA]</scope>
    <source>
        <tissue evidence="10">Fresh leaf</tissue>
    </source>
</reference>
<reference evidence="12" key="1">
    <citation type="journal article" date="2017" name="Plant J.">
        <title>The pomegranate (Punica granatum L.) genome and the genomics of punicalagin biosynthesis.</title>
        <authorList>
            <person name="Qin G."/>
            <person name="Xu C."/>
            <person name="Ming R."/>
            <person name="Tang H."/>
            <person name="Guyot R."/>
            <person name="Kramer E.M."/>
            <person name="Hu Y."/>
            <person name="Yi X."/>
            <person name="Qi Y."/>
            <person name="Xu X."/>
            <person name="Gao Z."/>
            <person name="Pan H."/>
            <person name="Jian J."/>
            <person name="Tian Y."/>
            <person name="Yue Z."/>
            <person name="Xu Y."/>
        </authorList>
    </citation>
    <scope>NUCLEOTIDE SEQUENCE [LARGE SCALE GENOMIC DNA]</scope>
    <source>
        <strain evidence="12">cv. Dabenzi</strain>
    </source>
</reference>
<evidence type="ECO:0000256" key="4">
    <source>
        <dbReference type="ARBA" id="ARBA00022821"/>
    </source>
</evidence>
<gene>
    <name evidence="10" type="ORF">CDL15_Pgr021001</name>
    <name evidence="11" type="ORF">CRG98_024748</name>
</gene>
<dbReference type="InterPro" id="IPR032675">
    <property type="entry name" value="LRR_dom_sf"/>
</dbReference>
<organism evidence="10 12">
    <name type="scientific">Punica granatum</name>
    <name type="common">Pomegranate</name>
    <dbReference type="NCBI Taxonomy" id="22663"/>
    <lineage>
        <taxon>Eukaryota</taxon>
        <taxon>Viridiplantae</taxon>
        <taxon>Streptophyta</taxon>
        <taxon>Embryophyta</taxon>
        <taxon>Tracheophyta</taxon>
        <taxon>Spermatophyta</taxon>
        <taxon>Magnoliopsida</taxon>
        <taxon>eudicotyledons</taxon>
        <taxon>Gunneridae</taxon>
        <taxon>Pentapetalae</taxon>
        <taxon>rosids</taxon>
        <taxon>malvids</taxon>
        <taxon>Myrtales</taxon>
        <taxon>Lythraceae</taxon>
        <taxon>Punica</taxon>
    </lineage>
</organism>
<dbReference type="Proteomes" id="UP000233551">
    <property type="component" value="Unassembled WGS sequence"/>
</dbReference>
<dbReference type="OrthoDB" id="25838at2759"/>
<dbReference type="GO" id="GO:0005524">
    <property type="term" value="F:ATP binding"/>
    <property type="evidence" value="ECO:0007669"/>
    <property type="project" value="UniProtKB-KW"/>
</dbReference>
<evidence type="ECO:0000256" key="1">
    <source>
        <dbReference type="ARBA" id="ARBA00022614"/>
    </source>
</evidence>
<dbReference type="InterPro" id="IPR058922">
    <property type="entry name" value="WHD_DRP"/>
</dbReference>
<evidence type="ECO:0000259" key="9">
    <source>
        <dbReference type="Pfam" id="PF25019"/>
    </source>
</evidence>
<evidence type="ECO:0000259" key="7">
    <source>
        <dbReference type="Pfam" id="PF18052"/>
    </source>
</evidence>
<sequence>MPMERALESASVSWLINHLASQQVVDFLLKWEIDSALTKKLNTLLLSITAVLNSAEDRQVDDPHVRAWLDDLRDAVYEAEDLIDEIATRALESELGTGKLTGSLHLSDSVKKAVDFKLKDVVDHLSPFKVPIESKIRGVVDRLEDISRQKDILRLTAEASNAKLKSPGSAGGSLRLTTPAVTESRVHGRDADKEAIKRLLVSGLDELSVIPIVGMGGIGKTTLAKIVYNDEDVKGAFDSRAWAYVSDVFDSAGILRALVESATREICNTNNLELLQCRLQSLLSKKKFLVVLDDVWNDEYGRWDDLRTAFENVGAAGSRIIVTTRSEEVARIMRTGPTYHLKGLLEDASWSLFEQIAFPKMDSAKYPNLRLIGREIVLKCKGLPLAVKVIGGSLLQNTDENYWRDIARSKFWDLPGKEIVPALRLSYYHLPPHLKKCFAYCSMFPKGYEFDEEMLVLLWLAEGVVQLPGAKHDKLEEEAAKFFTDLVSRSFFQHYSGEDSTFVVHDLIHELAQSVSGKASLSMGNKAENSKNYDSLEKTRHLSYIRGLNDAFLKFEPFGRTKSLRTFLPLDPFHGYRRSSLTKKVVHELLPNLSVLRVLSLQSYEITSIPGSIGNLKHLRYLNLSHSLIQELPHSVNSLYNLQTLILNGCKNLMKLPDDIGSLINLRHLILNKTNLQMMPMGMRKLANLRSLTNFVVGDGCGSGIGELRDLSLLRGKLHVSGLHNVKEVRDAIEAKLNSKKDIDELVLEWDGTSDGLRDIGVETDILDALEPNESLRRLTIRYYGSPEFPSWLGDPSFDKMVSVHLYGCRKCRFLPPLGMLPGLENLVIEGMDCIKSVGLEFYGDAYIGQDPFPSLKALKFEDMKEWEEWLSYGDDGVKGFPRLYELSVFRCPKLGKFSGRFGSLEILRIKNCAALTSFSECSTVETSNFAEYPHLRTLVLHNCIELNNLPATIPSLESLSIDNCERLTHLPSFGMLKKLSLFGSSMEVIGNLVDLTSLTSLEIRGILHLKNFPEGFLRKSRKLEELNVLTCNDLIGLSDDGTGLNHLSSLKKLTISACSFFKSLPDETRCLPPVLTSLDLKHCENLTKLPSELFGILSLRELKVERCPQLEAFPESGLPPLLKRLEVRDCPAFKIFPGEILDKNVALEYLELRSCSSLVSFLENGRLPTTLRHIKVAYCKKLQSLPQGIMCRNDMALEYLEIDSCSSLVSFPSGELPGALKKLEISHCTALTSLPVNLVSLRNLDTLVLTGCPAVKGFPRGGLPTNLVSLRVSECEELNALLERIDKLKCLQVLDILNCPSLELIPRQGLPTSLISLSIQDCPKLNPVDQWKLHKLVSLKHFSIGCCKGLISFPSKYLLPDSITLLDIVDLPDLESLSPGLENLTSLENLAISGCSKLRSLPENGLPPSLGSLAIRQCPLLKEQCETSKGAEWSKVENVPYVILM</sequence>
<evidence type="ECO:0000256" key="3">
    <source>
        <dbReference type="ARBA" id="ARBA00022741"/>
    </source>
</evidence>
<evidence type="ECO:0000313" key="12">
    <source>
        <dbReference type="Proteomes" id="UP000197138"/>
    </source>
</evidence>
<dbReference type="PRINTS" id="PR00364">
    <property type="entry name" value="DISEASERSIST"/>
</dbReference>
<dbReference type="InterPro" id="IPR042197">
    <property type="entry name" value="Apaf_helical"/>
</dbReference>
<dbReference type="Pfam" id="PF25019">
    <property type="entry name" value="LRR_R13L1-DRL21"/>
    <property type="match status" value="1"/>
</dbReference>
<dbReference type="PANTHER" id="PTHR36766">
    <property type="entry name" value="PLANT BROAD-SPECTRUM MILDEW RESISTANCE PROTEIN RPW8"/>
    <property type="match status" value="1"/>
</dbReference>
<dbReference type="SUPFAM" id="SSF52058">
    <property type="entry name" value="L domain-like"/>
    <property type="match status" value="3"/>
</dbReference>
<dbReference type="Gene3D" id="3.40.50.300">
    <property type="entry name" value="P-loop containing nucleotide triphosphate hydrolases"/>
    <property type="match status" value="1"/>
</dbReference>
<dbReference type="Proteomes" id="UP000197138">
    <property type="component" value="Unassembled WGS sequence"/>
</dbReference>
<evidence type="ECO:0000313" key="10">
    <source>
        <dbReference type="EMBL" id="OWM90696.1"/>
    </source>
</evidence>
<dbReference type="InterPro" id="IPR036388">
    <property type="entry name" value="WH-like_DNA-bd_sf"/>
</dbReference>
<comment type="caution">
    <text evidence="10">The sequence shown here is derived from an EMBL/GenBank/DDBJ whole genome shotgun (WGS) entry which is preliminary data.</text>
</comment>
<dbReference type="InterPro" id="IPR041118">
    <property type="entry name" value="Rx_N"/>
</dbReference>
<dbReference type="Gene3D" id="1.10.10.10">
    <property type="entry name" value="Winged helix-like DNA-binding domain superfamily/Winged helix DNA-binding domain"/>
    <property type="match status" value="1"/>
</dbReference>
<evidence type="ECO:0000259" key="8">
    <source>
        <dbReference type="Pfam" id="PF23559"/>
    </source>
</evidence>
<protein>
    <submittedName>
        <fullName evidence="10">Uncharacterized protein</fullName>
    </submittedName>
</protein>
<dbReference type="EMBL" id="PGOL01001762">
    <property type="protein sequence ID" value="PKI54865.1"/>
    <property type="molecule type" value="Genomic_DNA"/>
</dbReference>
<dbReference type="SUPFAM" id="SSF52540">
    <property type="entry name" value="P-loop containing nucleoside triphosphate hydrolases"/>
    <property type="match status" value="1"/>
</dbReference>
<keyword evidence="2" id="KW-0677">Repeat</keyword>
<keyword evidence="1" id="KW-0433">Leucine-rich repeat</keyword>
<feature type="domain" description="Disease resistance N-terminal" evidence="7">
    <location>
        <begin position="12"/>
        <end position="94"/>
    </location>
</feature>
<dbReference type="Gene3D" id="3.80.10.10">
    <property type="entry name" value="Ribonuclease Inhibitor"/>
    <property type="match status" value="7"/>
</dbReference>
<dbReference type="InterPro" id="IPR002182">
    <property type="entry name" value="NB-ARC"/>
</dbReference>
<feature type="domain" description="R13L1/DRL21-like LRR repeat region" evidence="9">
    <location>
        <begin position="705"/>
        <end position="832"/>
    </location>
</feature>
<evidence type="ECO:0000313" key="13">
    <source>
        <dbReference type="Proteomes" id="UP000233551"/>
    </source>
</evidence>
<dbReference type="Pfam" id="PF18052">
    <property type="entry name" value="Rx_N"/>
    <property type="match status" value="1"/>
</dbReference>
<dbReference type="Pfam" id="PF23559">
    <property type="entry name" value="WHD_DRP"/>
    <property type="match status" value="1"/>
</dbReference>
<feature type="domain" description="NB-ARC" evidence="6">
    <location>
        <begin position="191"/>
        <end position="361"/>
    </location>
</feature>
<evidence type="ECO:0000313" key="11">
    <source>
        <dbReference type="EMBL" id="PKI54865.1"/>
    </source>
</evidence>
<name>A0A218Y1E7_PUNGR</name>
<keyword evidence="5" id="KW-0067">ATP-binding</keyword>
<dbReference type="GO" id="GO:0051707">
    <property type="term" value="P:response to other organism"/>
    <property type="evidence" value="ECO:0007669"/>
    <property type="project" value="UniProtKB-ARBA"/>
</dbReference>
<accession>A0A218Y1E7</accession>
<dbReference type="GO" id="GO:0006952">
    <property type="term" value="P:defense response"/>
    <property type="evidence" value="ECO:0007669"/>
    <property type="project" value="UniProtKB-KW"/>
</dbReference>
<dbReference type="InterPro" id="IPR056789">
    <property type="entry name" value="LRR_R13L1-DRL21"/>
</dbReference>
<proteinExistence type="predicted"/>
<reference evidence="11 13" key="3">
    <citation type="submission" date="2017-11" db="EMBL/GenBank/DDBJ databases">
        <title>De-novo sequencing of pomegranate (Punica granatum L.) genome.</title>
        <authorList>
            <person name="Akparov Z."/>
            <person name="Amiraslanov A."/>
            <person name="Hajiyeva S."/>
            <person name="Abbasov M."/>
            <person name="Kaur K."/>
            <person name="Hamwieh A."/>
            <person name="Solovyev V."/>
            <person name="Salamov A."/>
            <person name="Braich B."/>
            <person name="Kosarev P."/>
            <person name="Mahmoud A."/>
            <person name="Hajiyev E."/>
            <person name="Babayeva S."/>
            <person name="Izzatullayeva V."/>
            <person name="Mammadov A."/>
            <person name="Mammadov A."/>
            <person name="Sharifova S."/>
            <person name="Ojaghi J."/>
            <person name="Eynullazada K."/>
            <person name="Bayramov B."/>
            <person name="Abdulazimova A."/>
            <person name="Shahmuradov I."/>
        </authorList>
    </citation>
    <scope>NUCLEOTIDE SEQUENCE [LARGE SCALE GENOMIC DNA]</scope>
    <source>
        <strain evidence="11">AG2017</strain>
        <strain evidence="13">cv. AG2017</strain>
        <tissue evidence="11">Leaf</tissue>
    </source>
</reference>
<dbReference type="FunFam" id="3.40.50.300:FF:001091">
    <property type="entry name" value="Probable disease resistance protein At1g61300"/>
    <property type="match status" value="1"/>
</dbReference>
<evidence type="ECO:0000259" key="6">
    <source>
        <dbReference type="Pfam" id="PF00931"/>
    </source>
</evidence>
<dbReference type="GO" id="GO:0043531">
    <property type="term" value="F:ADP binding"/>
    <property type="evidence" value="ECO:0007669"/>
    <property type="project" value="InterPro"/>
</dbReference>
<dbReference type="InterPro" id="IPR001611">
    <property type="entry name" value="Leu-rich_rpt"/>
</dbReference>
<keyword evidence="3" id="KW-0547">Nucleotide-binding</keyword>